<evidence type="ECO:0000256" key="2">
    <source>
        <dbReference type="ARBA" id="ARBA00022516"/>
    </source>
</evidence>
<dbReference type="PANTHER" id="PTHR10434:SF64">
    <property type="entry name" value="1-ACYL-SN-GLYCEROL-3-PHOSPHATE ACYLTRANSFERASE-RELATED"/>
    <property type="match status" value="1"/>
</dbReference>
<dbReference type="GO" id="GO:0006654">
    <property type="term" value="P:phosphatidic acid biosynthetic process"/>
    <property type="evidence" value="ECO:0007669"/>
    <property type="project" value="TreeGrafter"/>
</dbReference>
<feature type="region of interest" description="Disordered" evidence="6">
    <location>
        <begin position="243"/>
        <end position="263"/>
    </location>
</feature>
<accession>A0A5B8RC33</accession>
<evidence type="ECO:0000256" key="6">
    <source>
        <dbReference type="SAM" id="MobiDB-lite"/>
    </source>
</evidence>
<evidence type="ECO:0000256" key="3">
    <source>
        <dbReference type="ARBA" id="ARBA00022679"/>
    </source>
</evidence>
<dbReference type="SUPFAM" id="SSF69593">
    <property type="entry name" value="Glycerol-3-phosphate (1)-acyltransferase"/>
    <property type="match status" value="1"/>
</dbReference>
<evidence type="ECO:0000256" key="1">
    <source>
        <dbReference type="ARBA" id="ARBA00005189"/>
    </source>
</evidence>
<keyword evidence="5" id="KW-0012">Acyltransferase</keyword>
<keyword evidence="7" id="KW-1133">Transmembrane helix</keyword>
<evidence type="ECO:0000256" key="7">
    <source>
        <dbReference type="SAM" id="Phobius"/>
    </source>
</evidence>
<dbReference type="SMART" id="SM00563">
    <property type="entry name" value="PlsC"/>
    <property type="match status" value="1"/>
</dbReference>
<evidence type="ECO:0000256" key="5">
    <source>
        <dbReference type="ARBA" id="ARBA00023315"/>
    </source>
</evidence>
<dbReference type="CDD" id="cd07989">
    <property type="entry name" value="LPLAT_AGPAT-like"/>
    <property type="match status" value="1"/>
</dbReference>
<sequence length="263" mass="28460">MRRLLRVVLAGVYTLIGGVWIVSAVALERRAGVPPHGLGRWAQRQWCRGLCRLLGARLVVRGDRPVPGPVLLVSNHVSWLDIVCLAALWPVAFLSKSEVRRWPVIGQAATALGTVYIERGRQAAAARAVAAMRDRLHAGARVLFFPEGTTGDGLGVRPFRARLYQAAIDAGAPVQAVALRYHTDDGHAEAVPFTDDQSLVTNLWQVAGYPRLTVTVTVGPPRTTEELGRSELARATCEDVRRGLRSGAAEEEAAAPEGILERS</sequence>
<keyword evidence="3" id="KW-0808">Transferase</keyword>
<feature type="domain" description="Phospholipid/glycerol acyltransferase" evidence="8">
    <location>
        <begin position="70"/>
        <end position="182"/>
    </location>
</feature>
<evidence type="ECO:0000313" key="9">
    <source>
        <dbReference type="EMBL" id="QEA04335.1"/>
    </source>
</evidence>
<dbReference type="Pfam" id="PF01553">
    <property type="entry name" value="Acyltransferase"/>
    <property type="match status" value="1"/>
</dbReference>
<dbReference type="InterPro" id="IPR002123">
    <property type="entry name" value="Plipid/glycerol_acylTrfase"/>
</dbReference>
<keyword evidence="7" id="KW-0812">Transmembrane</keyword>
<keyword evidence="7" id="KW-0472">Membrane</keyword>
<reference evidence="9" key="1">
    <citation type="submission" date="2019-06" db="EMBL/GenBank/DDBJ databases">
        <authorList>
            <person name="Murdoch R.W."/>
            <person name="Fathepure B."/>
        </authorList>
    </citation>
    <scope>NUCLEOTIDE SEQUENCE</scope>
</reference>
<dbReference type="AlphaFoldDB" id="A0A5B8RC33"/>
<protein>
    <recommendedName>
        <fullName evidence="8">Phospholipid/glycerol acyltransferase domain-containing protein</fullName>
    </recommendedName>
</protein>
<evidence type="ECO:0000259" key="8">
    <source>
        <dbReference type="SMART" id="SM00563"/>
    </source>
</evidence>
<comment type="pathway">
    <text evidence="1">Lipid metabolism.</text>
</comment>
<name>A0A5B8RC33_9ZZZZ</name>
<keyword evidence="4" id="KW-0443">Lipid metabolism</keyword>
<keyword evidence="2" id="KW-0444">Lipid biosynthesis</keyword>
<feature type="transmembrane region" description="Helical" evidence="7">
    <location>
        <begin position="7"/>
        <end position="27"/>
    </location>
</feature>
<gene>
    <name evidence="9" type="ORF">KBTEX_00643</name>
</gene>
<dbReference type="PANTHER" id="PTHR10434">
    <property type="entry name" value="1-ACYL-SN-GLYCEROL-3-PHOSPHATE ACYLTRANSFERASE"/>
    <property type="match status" value="1"/>
</dbReference>
<organism evidence="9">
    <name type="scientific">uncultured organism</name>
    <dbReference type="NCBI Taxonomy" id="155900"/>
    <lineage>
        <taxon>unclassified sequences</taxon>
        <taxon>environmental samples</taxon>
    </lineage>
</organism>
<dbReference type="EMBL" id="MN079082">
    <property type="protein sequence ID" value="QEA04335.1"/>
    <property type="molecule type" value="Genomic_DNA"/>
</dbReference>
<dbReference type="GO" id="GO:0003841">
    <property type="term" value="F:1-acylglycerol-3-phosphate O-acyltransferase activity"/>
    <property type="evidence" value="ECO:0007669"/>
    <property type="project" value="TreeGrafter"/>
</dbReference>
<proteinExistence type="predicted"/>
<evidence type="ECO:0000256" key="4">
    <source>
        <dbReference type="ARBA" id="ARBA00023098"/>
    </source>
</evidence>